<accession>A0A4Y9SC63</accession>
<evidence type="ECO:0000313" key="1">
    <source>
        <dbReference type="EMBL" id="TFW17946.1"/>
    </source>
</evidence>
<name>A0A4Y9SC63_9BURK</name>
<evidence type="ECO:0008006" key="3">
    <source>
        <dbReference type="Google" id="ProtNLM"/>
    </source>
</evidence>
<evidence type="ECO:0000313" key="2">
    <source>
        <dbReference type="Proteomes" id="UP000298438"/>
    </source>
</evidence>
<dbReference type="Proteomes" id="UP000298438">
    <property type="component" value="Unassembled WGS sequence"/>
</dbReference>
<dbReference type="OrthoDB" id="5769605at2"/>
<dbReference type="EMBL" id="SPVF01000171">
    <property type="protein sequence ID" value="TFW17946.1"/>
    <property type="molecule type" value="Genomic_DNA"/>
</dbReference>
<sequence>MLSLALYSLAAHAATPESKALYDQTRAAAAAQYKADHAQCRTLAGNARDVCEAEAKARQVRAEEDAGAQYKNTLDAYTKARMRIASANYDLDRAKCGALGGNDKDVCLAQAKATRVAAEADAKADEKAFEARQDARDDKRTAQYKVALEKCDAFAGAVKDNCVSTAKAQYGK</sequence>
<dbReference type="AlphaFoldDB" id="A0A4Y9SC63"/>
<organism evidence="1 2">
    <name type="scientific">Zemynaea arenosa</name>
    <dbReference type="NCBI Taxonomy" id="2561931"/>
    <lineage>
        <taxon>Bacteria</taxon>
        <taxon>Pseudomonadati</taxon>
        <taxon>Pseudomonadota</taxon>
        <taxon>Betaproteobacteria</taxon>
        <taxon>Burkholderiales</taxon>
        <taxon>Oxalobacteraceae</taxon>
        <taxon>Telluria group</taxon>
        <taxon>Zemynaea</taxon>
    </lineage>
</organism>
<protein>
    <recommendedName>
        <fullName evidence="3">Cell envelope biogenesis protein TolA</fullName>
    </recommendedName>
</protein>
<comment type="caution">
    <text evidence="1">The sequence shown here is derived from an EMBL/GenBank/DDBJ whole genome shotgun (WGS) entry which is preliminary data.</text>
</comment>
<gene>
    <name evidence="1" type="ORF">E4L96_13670</name>
</gene>
<keyword evidence="2" id="KW-1185">Reference proteome</keyword>
<reference evidence="1 2" key="1">
    <citation type="submission" date="2019-03" db="EMBL/GenBank/DDBJ databases">
        <title>Draft Genome Sequence of Massilia arenosa sp. nov., a Novel Massilia Species Isolated from a Sandy-loam Maize Soil.</title>
        <authorList>
            <person name="Raths R."/>
            <person name="Peta V."/>
            <person name="Bucking H."/>
        </authorList>
    </citation>
    <scope>NUCLEOTIDE SEQUENCE [LARGE SCALE GENOMIC DNA]</scope>
    <source>
        <strain evidence="1 2">MC02</strain>
    </source>
</reference>
<proteinExistence type="predicted"/>